<keyword evidence="2" id="KW-1003">Cell membrane</keyword>
<evidence type="ECO:0000259" key="6">
    <source>
        <dbReference type="Pfam" id="PF10412"/>
    </source>
</evidence>
<feature type="non-terminal residue" evidence="7">
    <location>
        <position position="207"/>
    </location>
</feature>
<keyword evidence="3" id="KW-0812">Transmembrane</keyword>
<keyword evidence="5" id="KW-0472">Membrane</keyword>
<proteinExistence type="predicted"/>
<dbReference type="Gene3D" id="1.10.8.80">
    <property type="entry name" value="Magnesium chelatase subunit I, C-Terminal domain"/>
    <property type="match status" value="1"/>
</dbReference>
<accession>A0A699TVL3</accession>
<dbReference type="PANTHER" id="PTHR37937">
    <property type="entry name" value="CONJUGATIVE TRANSFER: DNA TRANSPORT"/>
    <property type="match status" value="1"/>
</dbReference>
<reference evidence="7" key="1">
    <citation type="journal article" date="2019" name="Sci. Rep.">
        <title>Draft genome of Tanacetum cinerariifolium, the natural source of mosquito coil.</title>
        <authorList>
            <person name="Yamashiro T."/>
            <person name="Shiraishi A."/>
            <person name="Satake H."/>
            <person name="Nakayama K."/>
        </authorList>
    </citation>
    <scope>NUCLEOTIDE SEQUENCE</scope>
</reference>
<comment type="subcellular location">
    <subcellularLocation>
        <location evidence="1">Cell membrane</location>
        <topology evidence="1">Multi-pass membrane protein</topology>
    </subcellularLocation>
</comment>
<evidence type="ECO:0000313" key="7">
    <source>
        <dbReference type="EMBL" id="GFD14127.1"/>
    </source>
</evidence>
<comment type="caution">
    <text evidence="7">The sequence shown here is derived from an EMBL/GenBank/DDBJ whole genome shotgun (WGS) entry which is preliminary data.</text>
</comment>
<evidence type="ECO:0000256" key="3">
    <source>
        <dbReference type="ARBA" id="ARBA00022692"/>
    </source>
</evidence>
<dbReference type="Pfam" id="PF10412">
    <property type="entry name" value="TrwB_AAD_bind"/>
    <property type="match status" value="1"/>
</dbReference>
<sequence>IPRAPSTEQEQWNAMARTIVAETMGVLWRRAEATTDRLHYWLVEASNADLGQLLQNTPAAGMFHGADETLGSVRTVLTRYIAAHKYLEPPADDEIAFSIRDWLEQGTGNLWITWREDMLPALKPLINCWIDVICQSSLSSNVDNATDMHLVIDETDSLDKLNYLVIAATKARKHKLHIACGFQSYAQLDETNGKNDALTLRNSLKNS</sequence>
<evidence type="ECO:0000256" key="5">
    <source>
        <dbReference type="ARBA" id="ARBA00023136"/>
    </source>
</evidence>
<dbReference type="CDD" id="cd01127">
    <property type="entry name" value="TrwB_TraG_TraD_VirD4"/>
    <property type="match status" value="1"/>
</dbReference>
<evidence type="ECO:0000256" key="1">
    <source>
        <dbReference type="ARBA" id="ARBA00004651"/>
    </source>
</evidence>
<dbReference type="AlphaFoldDB" id="A0A699TVL3"/>
<organism evidence="7">
    <name type="scientific">Tanacetum cinerariifolium</name>
    <name type="common">Dalmatian daisy</name>
    <name type="synonym">Chrysanthemum cinerariifolium</name>
    <dbReference type="NCBI Taxonomy" id="118510"/>
    <lineage>
        <taxon>Eukaryota</taxon>
        <taxon>Viridiplantae</taxon>
        <taxon>Streptophyta</taxon>
        <taxon>Embryophyta</taxon>
        <taxon>Tracheophyta</taxon>
        <taxon>Spermatophyta</taxon>
        <taxon>Magnoliopsida</taxon>
        <taxon>eudicotyledons</taxon>
        <taxon>Gunneridae</taxon>
        <taxon>Pentapetalae</taxon>
        <taxon>asterids</taxon>
        <taxon>campanulids</taxon>
        <taxon>Asterales</taxon>
        <taxon>Asteraceae</taxon>
        <taxon>Asteroideae</taxon>
        <taxon>Anthemideae</taxon>
        <taxon>Anthemidinae</taxon>
        <taxon>Tanacetum</taxon>
    </lineage>
</organism>
<dbReference type="SUPFAM" id="SSF52540">
    <property type="entry name" value="P-loop containing nucleoside triphosphate hydrolases"/>
    <property type="match status" value="1"/>
</dbReference>
<dbReference type="InterPro" id="IPR027417">
    <property type="entry name" value="P-loop_NTPase"/>
</dbReference>
<dbReference type="EMBL" id="BKCJ011277285">
    <property type="protein sequence ID" value="GFD14127.1"/>
    <property type="molecule type" value="Genomic_DNA"/>
</dbReference>
<feature type="domain" description="Type IV secretion system coupling protein TraD DNA-binding" evidence="6">
    <location>
        <begin position="1"/>
        <end position="204"/>
    </location>
</feature>
<feature type="non-terminal residue" evidence="7">
    <location>
        <position position="1"/>
    </location>
</feature>
<name>A0A699TVL3_TANCI</name>
<keyword evidence="4" id="KW-1133">Transmembrane helix</keyword>
<dbReference type="PANTHER" id="PTHR37937:SF1">
    <property type="entry name" value="CONJUGATIVE TRANSFER: DNA TRANSPORT"/>
    <property type="match status" value="1"/>
</dbReference>
<evidence type="ECO:0000256" key="4">
    <source>
        <dbReference type="ARBA" id="ARBA00022989"/>
    </source>
</evidence>
<dbReference type="InterPro" id="IPR051539">
    <property type="entry name" value="T4SS-coupling_protein"/>
</dbReference>
<protein>
    <recommendedName>
        <fullName evidence="6">Type IV secretion system coupling protein TraD DNA-binding domain-containing protein</fullName>
    </recommendedName>
</protein>
<gene>
    <name evidence="7" type="ORF">Tci_886096</name>
</gene>
<dbReference type="InterPro" id="IPR019476">
    <property type="entry name" value="T4SS_TraD_DNA-bd"/>
</dbReference>
<dbReference type="GO" id="GO:0005886">
    <property type="term" value="C:plasma membrane"/>
    <property type="evidence" value="ECO:0007669"/>
    <property type="project" value="UniProtKB-SubCell"/>
</dbReference>
<evidence type="ECO:0000256" key="2">
    <source>
        <dbReference type="ARBA" id="ARBA00022475"/>
    </source>
</evidence>